<feature type="domain" description="Cullin family profile" evidence="2">
    <location>
        <begin position="436"/>
        <end position="659"/>
    </location>
</feature>
<dbReference type="Proteomes" id="UP000179807">
    <property type="component" value="Unassembled WGS sequence"/>
</dbReference>
<dbReference type="VEuPathDB" id="TrichDB:TRFO_17894"/>
<dbReference type="EMBL" id="MLAK01000566">
    <property type="protein sequence ID" value="OHT12313.1"/>
    <property type="molecule type" value="Genomic_DNA"/>
</dbReference>
<dbReference type="RefSeq" id="XP_068365449.1">
    <property type="nucleotide sequence ID" value="XM_068499853.1"/>
</dbReference>
<dbReference type="InterPro" id="IPR036317">
    <property type="entry name" value="Cullin_homology_sf"/>
</dbReference>
<comment type="similarity">
    <text evidence="1">Belongs to the cullin family.</text>
</comment>
<protein>
    <recommendedName>
        <fullName evidence="2">Cullin family profile domain-containing protein</fullName>
    </recommendedName>
</protein>
<dbReference type="Gene3D" id="1.10.10.10">
    <property type="entry name" value="Winged helix-like DNA-binding domain superfamily/Winged helix DNA-binding domain"/>
    <property type="match status" value="1"/>
</dbReference>
<evidence type="ECO:0000313" key="3">
    <source>
        <dbReference type="EMBL" id="OHT12313.1"/>
    </source>
</evidence>
<accession>A0A1J4KLY6</accession>
<sequence>MTSSANDNVIRFLSIETHEFSIPKNEIDQIFSHDPNISQRSTSIFFGSVNRALRKYCIVSSEYITMMKQYGFIPAILSAWTQYFNSLSLLSDQIGQIFEEKTVHDITNPPGLITQKIKNQVVHFGFKNWKKYVLDLRFIAEELPSSIQLIGESPAKYPFINISFVDHTLNLLELLPNEEEKFTEREFYLANLIAQYIHLFLKHPLLYPPEIKKDIKNCAMLADTLFINMKYSFKTYTAVKKCIITNLNSMKKFLRDFEPKIPENYSLFDNYEYINLLKMVCQCNPEEYIKNIIPGQINYFPKYEKTSELQFLLPFLNNNVLPLYERVMSIIEGNQVAITKFSELFCKKMLPHDKISKESFALFGKLSPYLHCVWRITENLPQYVITLSNAFINHFKVDLKNRILSGKEEEVQEIVATINGLVDGEFHHHPTMVLARSTLFIPHQKDSELVGRARVLVEQAHNPTRKNYSIAELFDIVPFVKNRRELFKGIADFVQNQLLSQADPSVELERTLIDSMGQYTESEYIAPLQSMLKEFAERYDNFKRISKTTSFPCQMKIAVLSNLRWKQIVRRGKLPFFDEFKKYREIFESKFKENNQNSSLIWCDPSSVVEVKLPVNGRDMLFLFNGVQYTIVRILFAGASTYANLVKYIHVEDLQEQLSTLVDAGLVKKHPQAKDTYYFSFMIDPRMNRNFAKKYTSAENIAIMQMKEFDRKKAVNSMIVRLLKKCGPQGMKVKEIVKFVSKESIEYFTISKDVIREQIRELEITKYIKFKPDDDDILIYCP</sequence>
<dbReference type="GeneID" id="94834557"/>
<gene>
    <name evidence="3" type="ORF">TRFO_17894</name>
</gene>
<reference evidence="3" key="1">
    <citation type="submission" date="2016-10" db="EMBL/GenBank/DDBJ databases">
        <authorList>
            <person name="Benchimol M."/>
            <person name="Almeida L.G."/>
            <person name="Vasconcelos A.T."/>
            <person name="Perreira-Neves A."/>
            <person name="Rosa I.A."/>
            <person name="Tasca T."/>
            <person name="Bogo M.R."/>
            <person name="de Souza W."/>
        </authorList>
    </citation>
    <scope>NUCLEOTIDE SEQUENCE [LARGE SCALE GENOMIC DNA]</scope>
    <source>
        <strain evidence="3">K</strain>
    </source>
</reference>
<dbReference type="InterPro" id="IPR036390">
    <property type="entry name" value="WH_DNA-bd_sf"/>
</dbReference>
<dbReference type="PROSITE" id="PS50069">
    <property type="entry name" value="CULLIN_2"/>
    <property type="match status" value="1"/>
</dbReference>
<name>A0A1J4KLY6_9EUKA</name>
<dbReference type="AlphaFoldDB" id="A0A1J4KLY6"/>
<dbReference type="InterPro" id="IPR036388">
    <property type="entry name" value="WH-like_DNA-bd_sf"/>
</dbReference>
<dbReference type="SUPFAM" id="SSF75632">
    <property type="entry name" value="Cullin homology domain"/>
    <property type="match status" value="1"/>
</dbReference>
<keyword evidence="4" id="KW-1185">Reference proteome</keyword>
<comment type="caution">
    <text evidence="3">The sequence shown here is derived from an EMBL/GenBank/DDBJ whole genome shotgun (WGS) entry which is preliminary data.</text>
</comment>
<dbReference type="InterPro" id="IPR016158">
    <property type="entry name" value="Cullin_homology"/>
</dbReference>
<proteinExistence type="inferred from homology"/>
<evidence type="ECO:0000313" key="4">
    <source>
        <dbReference type="Proteomes" id="UP000179807"/>
    </source>
</evidence>
<organism evidence="3 4">
    <name type="scientific">Tritrichomonas foetus</name>
    <dbReference type="NCBI Taxonomy" id="1144522"/>
    <lineage>
        <taxon>Eukaryota</taxon>
        <taxon>Metamonada</taxon>
        <taxon>Parabasalia</taxon>
        <taxon>Tritrichomonadida</taxon>
        <taxon>Tritrichomonadidae</taxon>
        <taxon>Tritrichomonas</taxon>
    </lineage>
</organism>
<evidence type="ECO:0000256" key="1">
    <source>
        <dbReference type="PROSITE-ProRule" id="PRU00330"/>
    </source>
</evidence>
<dbReference type="OrthoDB" id="27073at2759"/>
<evidence type="ECO:0000259" key="2">
    <source>
        <dbReference type="PROSITE" id="PS50069"/>
    </source>
</evidence>
<dbReference type="SUPFAM" id="SSF46785">
    <property type="entry name" value="Winged helix' DNA-binding domain"/>
    <property type="match status" value="1"/>
</dbReference>